<dbReference type="PANTHER" id="PTHR33823:SF4">
    <property type="entry name" value="GENERAL STRESS PROTEIN 16O"/>
    <property type="match status" value="1"/>
</dbReference>
<keyword evidence="2" id="KW-0863">Zinc-finger</keyword>
<name>A0A6J4MGU4_9ACTN</name>
<dbReference type="PANTHER" id="PTHR33823">
    <property type="entry name" value="RNA POLYMERASE-BINDING TRANSCRIPTION FACTOR DKSA-RELATED"/>
    <property type="match status" value="1"/>
</dbReference>
<accession>A0A6J4MGU4</accession>
<dbReference type="EMBL" id="CADCUD010000223">
    <property type="protein sequence ID" value="CAA9359641.1"/>
    <property type="molecule type" value="Genomic_DNA"/>
</dbReference>
<evidence type="ECO:0000256" key="3">
    <source>
        <dbReference type="ARBA" id="ARBA00022833"/>
    </source>
</evidence>
<evidence type="ECO:0000313" key="6">
    <source>
        <dbReference type="EMBL" id="CAA9359641.1"/>
    </source>
</evidence>
<dbReference type="PROSITE" id="PS01102">
    <property type="entry name" value="ZF_DKSA_1"/>
    <property type="match status" value="1"/>
</dbReference>
<evidence type="ECO:0000256" key="2">
    <source>
        <dbReference type="ARBA" id="ARBA00022771"/>
    </source>
</evidence>
<evidence type="ECO:0000256" key="1">
    <source>
        <dbReference type="ARBA" id="ARBA00022723"/>
    </source>
</evidence>
<proteinExistence type="predicted"/>
<keyword evidence="1" id="KW-0479">Metal-binding</keyword>
<sequence length="119" mass="12635">MDADRSRLEASRLATLDRIASLTRELGGILDATSLVAADDEHDPEGASTAFERQQVSALLEQAAARLADLDAALARVDDGTYGACERCGTDIAPGRLEARPSARTCIGCASLPRHQEVR</sequence>
<feature type="domain" description="Zinc finger DksA/TraR C4-type" evidence="5">
    <location>
        <begin position="80"/>
        <end position="111"/>
    </location>
</feature>
<organism evidence="6">
    <name type="scientific">uncultured Nocardioidaceae bacterium</name>
    <dbReference type="NCBI Taxonomy" id="253824"/>
    <lineage>
        <taxon>Bacteria</taxon>
        <taxon>Bacillati</taxon>
        <taxon>Actinomycetota</taxon>
        <taxon>Actinomycetes</taxon>
        <taxon>Propionibacteriales</taxon>
        <taxon>Nocardioidaceae</taxon>
        <taxon>environmental samples</taxon>
    </lineage>
</organism>
<dbReference type="InterPro" id="IPR000962">
    <property type="entry name" value="Znf_DskA_TraR"/>
</dbReference>
<dbReference type="InterPro" id="IPR020458">
    <property type="entry name" value="Znf_DskA_TraR_CS"/>
</dbReference>
<dbReference type="GO" id="GO:0008270">
    <property type="term" value="F:zinc ion binding"/>
    <property type="evidence" value="ECO:0007669"/>
    <property type="project" value="UniProtKB-KW"/>
</dbReference>
<dbReference type="AlphaFoldDB" id="A0A6J4MGU4"/>
<reference evidence="6" key="1">
    <citation type="submission" date="2020-02" db="EMBL/GenBank/DDBJ databases">
        <authorList>
            <person name="Meier V. D."/>
        </authorList>
    </citation>
    <scope>NUCLEOTIDE SEQUENCE</scope>
    <source>
        <strain evidence="6">AVDCRST_MAG46</strain>
    </source>
</reference>
<evidence type="ECO:0000259" key="5">
    <source>
        <dbReference type="Pfam" id="PF01258"/>
    </source>
</evidence>
<dbReference type="Gene3D" id="1.20.120.910">
    <property type="entry name" value="DksA, coiled-coil domain"/>
    <property type="match status" value="1"/>
</dbReference>
<gene>
    <name evidence="6" type="ORF">AVDCRST_MAG46-3185</name>
</gene>
<keyword evidence="3" id="KW-0862">Zinc</keyword>
<feature type="zinc finger region" description="dksA C4-type" evidence="4">
    <location>
        <begin position="85"/>
        <end position="109"/>
    </location>
</feature>
<protein>
    <recommendedName>
        <fullName evidence="5">Zinc finger DksA/TraR C4-type domain-containing protein</fullName>
    </recommendedName>
</protein>
<dbReference type="Pfam" id="PF01258">
    <property type="entry name" value="zf-dskA_traR"/>
    <property type="match status" value="1"/>
</dbReference>
<dbReference type="SUPFAM" id="SSF57716">
    <property type="entry name" value="Glucocorticoid receptor-like (DNA-binding domain)"/>
    <property type="match status" value="1"/>
</dbReference>
<dbReference type="PROSITE" id="PS51128">
    <property type="entry name" value="ZF_DKSA_2"/>
    <property type="match status" value="1"/>
</dbReference>
<evidence type="ECO:0000256" key="4">
    <source>
        <dbReference type="PROSITE-ProRule" id="PRU00510"/>
    </source>
</evidence>